<dbReference type="InterPro" id="IPR003489">
    <property type="entry name" value="RHF/RaiA"/>
</dbReference>
<dbReference type="PANTHER" id="PTHR33231">
    <property type="entry name" value="30S RIBOSOMAL PROTEIN"/>
    <property type="match status" value="1"/>
</dbReference>
<proteinExistence type="predicted"/>
<protein>
    <recommendedName>
        <fullName evidence="3">Ribosome hibernation promoting factor</fullName>
    </recommendedName>
</protein>
<dbReference type="InterPro" id="IPR050574">
    <property type="entry name" value="HPF/YfiA_ribosome-assoc"/>
</dbReference>
<dbReference type="InterPro" id="IPR036567">
    <property type="entry name" value="RHF-like"/>
</dbReference>
<dbReference type="RefSeq" id="WP_353438638.1">
    <property type="nucleotide sequence ID" value="NZ_CP099959.1"/>
</dbReference>
<dbReference type="Pfam" id="PF02482">
    <property type="entry name" value="Ribosomal_S30AE"/>
    <property type="match status" value="1"/>
</dbReference>
<organism evidence="4">
    <name type="scientific">Polynucleobacter sp. UK-FUSCHL-C3</name>
    <dbReference type="NCBI Taxonomy" id="2955208"/>
    <lineage>
        <taxon>Bacteria</taxon>
        <taxon>Pseudomonadati</taxon>
        <taxon>Pseudomonadota</taxon>
        <taxon>Betaproteobacteria</taxon>
        <taxon>Burkholderiales</taxon>
        <taxon>Burkholderiaceae</taxon>
        <taxon>Polynucleobacter</taxon>
    </lineage>
</organism>
<gene>
    <name evidence="4" type="primary">raiA</name>
    <name evidence="4" type="ORF">NKE59_08895</name>
</gene>
<dbReference type="PANTHER" id="PTHR33231:SF1">
    <property type="entry name" value="30S RIBOSOMAL PROTEIN"/>
    <property type="match status" value="1"/>
</dbReference>
<accession>A0AAU8A2Z6</accession>
<evidence type="ECO:0000256" key="3">
    <source>
        <dbReference type="ARBA" id="ARBA00041148"/>
    </source>
</evidence>
<dbReference type="GO" id="GO:0043024">
    <property type="term" value="F:ribosomal small subunit binding"/>
    <property type="evidence" value="ECO:0007669"/>
    <property type="project" value="TreeGrafter"/>
</dbReference>
<sequence length="112" mass="13244">MHLRINSRHLEVTPAIRTHLEFRLERIRKHFDHVIDASAFLMVDKAKEKSLRQTAELTLHLKGKELFAQAHHEDLYHAVDAVIDKLDRQLVKHKEIIQDHHHDKNKVQSISQ</sequence>
<reference evidence="4" key="1">
    <citation type="submission" date="2022-06" db="EMBL/GenBank/DDBJ databases">
        <title>New Polynucleobacter species.</title>
        <authorList>
            <person name="Hahn M.W."/>
        </authorList>
    </citation>
    <scope>NUCLEOTIDE SEQUENCE</scope>
    <source>
        <strain evidence="4">UK-FUSCHL-C3</strain>
    </source>
</reference>
<dbReference type="SUPFAM" id="SSF69754">
    <property type="entry name" value="Ribosome binding protein Y (YfiA homologue)"/>
    <property type="match status" value="1"/>
</dbReference>
<evidence type="ECO:0000256" key="1">
    <source>
        <dbReference type="ARBA" id="ARBA00022845"/>
    </source>
</evidence>
<dbReference type="EMBL" id="CP099959">
    <property type="protein sequence ID" value="XCC57589.1"/>
    <property type="molecule type" value="Genomic_DNA"/>
</dbReference>
<dbReference type="GO" id="GO:0045900">
    <property type="term" value="P:negative regulation of translational elongation"/>
    <property type="evidence" value="ECO:0007669"/>
    <property type="project" value="TreeGrafter"/>
</dbReference>
<dbReference type="Gene3D" id="3.30.160.100">
    <property type="entry name" value="Ribosome hibernation promotion factor-like"/>
    <property type="match status" value="1"/>
</dbReference>
<evidence type="ECO:0000313" key="4">
    <source>
        <dbReference type="EMBL" id="XCC57589.1"/>
    </source>
</evidence>
<evidence type="ECO:0000256" key="2">
    <source>
        <dbReference type="ARBA" id="ARBA00038695"/>
    </source>
</evidence>
<name>A0AAU8A2Z6_9BURK</name>
<dbReference type="GO" id="GO:0022627">
    <property type="term" value="C:cytosolic small ribosomal subunit"/>
    <property type="evidence" value="ECO:0007669"/>
    <property type="project" value="TreeGrafter"/>
</dbReference>
<dbReference type="NCBIfam" id="TIGR00741">
    <property type="entry name" value="yfiA"/>
    <property type="match status" value="1"/>
</dbReference>
<keyword evidence="1" id="KW-0810">Translation regulation</keyword>
<dbReference type="CDD" id="cd00552">
    <property type="entry name" value="RaiA"/>
    <property type="match status" value="1"/>
</dbReference>
<comment type="subunit">
    <text evidence="2">Associates exclusively with 100S ribosomes, which are dimers of 70S ribosomes.</text>
</comment>
<dbReference type="AlphaFoldDB" id="A0AAU8A2Z6"/>